<feature type="region of interest" description="Disordered" evidence="1">
    <location>
        <begin position="1"/>
        <end position="157"/>
    </location>
</feature>
<sequence>MHYQAPSKSSTRSASAVDVDPSSSSVKPSLRAESMPANVEVKKRPISLDSPKPDVKWPWKWRRGNSERRTRPASHFCSRSSALPTKVSPVHSVTSPASSPLWDETFAPSPPSSSAYSSFPVDDLHLTPSTSTDSATPANAQYSGKPVRQHSRRQSANKLARTLGALPPQDLDSLAEGKSLYDNAGMSTDVDSLTEPPISPRSRRMSLKLTTTLSLLRPPSRTQRAPRSRSKISLSTLNTDDVHRFGLPDDLSDNWGDSRHDSRASIYSSYSPISPITFKPPTPVAVAPSRRFSTLNLGSTAKVKPDEVTLSSPHPQTTLNRSRSLSLAPPRIGRLAQLANAHSAAESRPHTPTEDVDETRLPVRANWLESPIQEEEAKARSFMDAHPEYADEYKSWSGQWNQDDMQHVIKMLRSLK</sequence>
<keyword evidence="3" id="KW-1185">Reference proteome</keyword>
<reference evidence="2" key="1">
    <citation type="submission" date="2020-07" db="EMBL/GenBank/DDBJ databases">
        <authorList>
            <person name="Nieuwenhuis M."/>
            <person name="Van De Peppel L.J.J."/>
        </authorList>
    </citation>
    <scope>NUCLEOTIDE SEQUENCE</scope>
    <source>
        <strain evidence="2">AP01</strain>
        <tissue evidence="2">Mycelium</tissue>
    </source>
</reference>
<proteinExistence type="predicted"/>
<feature type="compositionally biased region" description="Polar residues" evidence="1">
    <location>
        <begin position="309"/>
        <end position="325"/>
    </location>
</feature>
<reference evidence="2" key="2">
    <citation type="submission" date="2021-10" db="EMBL/GenBank/DDBJ databases">
        <title>Phylogenomics reveals ancestral predisposition of the termite-cultivated fungus Termitomyces towards a domesticated lifestyle.</title>
        <authorList>
            <person name="Auxier B."/>
            <person name="Grum-Grzhimaylo A."/>
            <person name="Cardenas M.E."/>
            <person name="Lodge J.D."/>
            <person name="Laessoe T."/>
            <person name="Pedersen O."/>
            <person name="Smith M.E."/>
            <person name="Kuyper T.W."/>
            <person name="Franco-Molano E.A."/>
            <person name="Baroni T.J."/>
            <person name="Aanen D.K."/>
        </authorList>
    </citation>
    <scope>NUCLEOTIDE SEQUENCE</scope>
    <source>
        <strain evidence="2">AP01</strain>
        <tissue evidence="2">Mycelium</tissue>
    </source>
</reference>
<evidence type="ECO:0000313" key="2">
    <source>
        <dbReference type="EMBL" id="KAG5641012.1"/>
    </source>
</evidence>
<name>A0A9P7FYR2_9AGAR</name>
<feature type="region of interest" description="Disordered" evidence="1">
    <location>
        <begin position="182"/>
        <end position="201"/>
    </location>
</feature>
<evidence type="ECO:0000313" key="3">
    <source>
        <dbReference type="Proteomes" id="UP000775547"/>
    </source>
</evidence>
<dbReference type="EMBL" id="JABCKV010000415">
    <property type="protein sequence ID" value="KAG5641012.1"/>
    <property type="molecule type" value="Genomic_DNA"/>
</dbReference>
<dbReference type="AlphaFoldDB" id="A0A9P7FYR2"/>
<gene>
    <name evidence="2" type="ORF">DXG03_006380</name>
</gene>
<organism evidence="2 3">
    <name type="scientific">Asterophora parasitica</name>
    <dbReference type="NCBI Taxonomy" id="117018"/>
    <lineage>
        <taxon>Eukaryota</taxon>
        <taxon>Fungi</taxon>
        <taxon>Dikarya</taxon>
        <taxon>Basidiomycota</taxon>
        <taxon>Agaricomycotina</taxon>
        <taxon>Agaricomycetes</taxon>
        <taxon>Agaricomycetidae</taxon>
        <taxon>Agaricales</taxon>
        <taxon>Tricholomatineae</taxon>
        <taxon>Lyophyllaceae</taxon>
        <taxon>Asterophora</taxon>
    </lineage>
</organism>
<dbReference type="Proteomes" id="UP000775547">
    <property type="component" value="Unassembled WGS sequence"/>
</dbReference>
<evidence type="ECO:0000256" key="1">
    <source>
        <dbReference type="SAM" id="MobiDB-lite"/>
    </source>
</evidence>
<feature type="region of interest" description="Disordered" evidence="1">
    <location>
        <begin position="305"/>
        <end position="325"/>
    </location>
</feature>
<feature type="compositionally biased region" description="Basic and acidic residues" evidence="1">
    <location>
        <begin position="345"/>
        <end position="359"/>
    </location>
</feature>
<dbReference type="OrthoDB" id="3232670at2759"/>
<feature type="region of interest" description="Disordered" evidence="1">
    <location>
        <begin position="340"/>
        <end position="359"/>
    </location>
</feature>
<protein>
    <submittedName>
        <fullName evidence="2">Uncharacterized protein</fullName>
    </submittedName>
</protein>
<accession>A0A9P7FYR2</accession>
<comment type="caution">
    <text evidence="2">The sequence shown here is derived from an EMBL/GenBank/DDBJ whole genome shotgun (WGS) entry which is preliminary data.</text>
</comment>
<feature type="compositionally biased region" description="Polar residues" evidence="1">
    <location>
        <begin position="1"/>
        <end position="12"/>
    </location>
</feature>
<feature type="compositionally biased region" description="Low complexity" evidence="1">
    <location>
        <begin position="127"/>
        <end position="138"/>
    </location>
</feature>
<feature type="compositionally biased region" description="Low complexity" evidence="1">
    <location>
        <begin position="13"/>
        <end position="29"/>
    </location>
</feature>